<proteinExistence type="predicted"/>
<reference evidence="3 4" key="1">
    <citation type="submission" date="2018-12" db="EMBL/GenBank/DDBJ databases">
        <title>Sequencing of bacterial isolates from soil warming experiment in Harvard Forest, Massachusetts, USA.</title>
        <authorList>
            <person name="Deangelis K."/>
        </authorList>
    </citation>
    <scope>NUCLEOTIDE SEQUENCE [LARGE SCALE GENOMIC DNA]</scope>
    <source>
        <strain evidence="3 4">EB153</strain>
    </source>
</reference>
<feature type="compositionally biased region" description="Polar residues" evidence="1">
    <location>
        <begin position="100"/>
        <end position="117"/>
    </location>
</feature>
<gene>
    <name evidence="3" type="ORF">EDE15_4493</name>
</gene>
<keyword evidence="2" id="KW-0732">Signal</keyword>
<dbReference type="RefSeq" id="WP_125487178.1">
    <property type="nucleotide sequence ID" value="NZ_RSDW01000001.1"/>
</dbReference>
<dbReference type="AlphaFoldDB" id="A0A428MPP4"/>
<feature type="chain" id="PRO_5019167405" description="Nickel/cobalt transporter regulator" evidence="2">
    <location>
        <begin position="24"/>
        <end position="219"/>
    </location>
</feature>
<evidence type="ECO:0000256" key="2">
    <source>
        <dbReference type="SAM" id="SignalP"/>
    </source>
</evidence>
<feature type="compositionally biased region" description="Basic and acidic residues" evidence="1">
    <location>
        <begin position="30"/>
        <end position="49"/>
    </location>
</feature>
<evidence type="ECO:0008006" key="5">
    <source>
        <dbReference type="Google" id="ProtNLM"/>
    </source>
</evidence>
<dbReference type="Proteomes" id="UP000269669">
    <property type="component" value="Unassembled WGS sequence"/>
</dbReference>
<accession>A0A428MPP4</accession>
<comment type="caution">
    <text evidence="3">The sequence shown here is derived from an EMBL/GenBank/DDBJ whole genome shotgun (WGS) entry which is preliminary data.</text>
</comment>
<organism evidence="3 4">
    <name type="scientific">Edaphobacter aggregans</name>
    <dbReference type="NCBI Taxonomy" id="570835"/>
    <lineage>
        <taxon>Bacteria</taxon>
        <taxon>Pseudomonadati</taxon>
        <taxon>Acidobacteriota</taxon>
        <taxon>Terriglobia</taxon>
        <taxon>Terriglobales</taxon>
        <taxon>Acidobacteriaceae</taxon>
        <taxon>Edaphobacter</taxon>
    </lineage>
</organism>
<evidence type="ECO:0000256" key="1">
    <source>
        <dbReference type="SAM" id="MobiDB-lite"/>
    </source>
</evidence>
<evidence type="ECO:0000313" key="3">
    <source>
        <dbReference type="EMBL" id="RSL18887.1"/>
    </source>
</evidence>
<name>A0A428MPP4_9BACT</name>
<evidence type="ECO:0000313" key="4">
    <source>
        <dbReference type="Proteomes" id="UP000269669"/>
    </source>
</evidence>
<dbReference type="EMBL" id="RSDW01000001">
    <property type="protein sequence ID" value="RSL18887.1"/>
    <property type="molecule type" value="Genomic_DNA"/>
</dbReference>
<feature type="compositionally biased region" description="Low complexity" evidence="1">
    <location>
        <begin position="50"/>
        <end position="89"/>
    </location>
</feature>
<feature type="region of interest" description="Disordered" evidence="1">
    <location>
        <begin position="24"/>
        <end position="129"/>
    </location>
</feature>
<keyword evidence="4" id="KW-1185">Reference proteome</keyword>
<feature type="signal peptide" evidence="2">
    <location>
        <begin position="1"/>
        <end position="23"/>
    </location>
</feature>
<protein>
    <recommendedName>
        <fullName evidence="5">Nickel/cobalt transporter regulator</fullName>
    </recommendedName>
</protein>
<sequence length="219" mass="25887">MKVIGIASTAVLSFLLGIAPAYAQQGQQGEKQDHPEQQQSKHEQSKPEQQHAQQPQRAEQQEQNQNKQQQHVQQQQDQNRQQQHAQQQRGNEQPERTQEQQRVQQSAWQQHRAQSWQSDHRNWQQRGGYHGYRIPDDRFRGYFGPEHGFRIYGLPFLVVGGYPRFQYGGYWLSPVDPWPEYWANNWYDTDDVYIAYADNGYYLFNRRYPNVGIAISISV</sequence>
<dbReference type="OrthoDB" id="123264at2"/>